<dbReference type="GO" id="GO:0000917">
    <property type="term" value="P:division septum assembly"/>
    <property type="evidence" value="ECO:0007669"/>
    <property type="project" value="UniProtKB-KW"/>
</dbReference>
<dbReference type="AlphaFoldDB" id="A0A075UYX9"/>
<proteinExistence type="inferred from homology"/>
<dbReference type="KEGG" id="aja:AJAP_23825"/>
<keyword evidence="6" id="KW-0131">Cell cycle</keyword>
<dbReference type="Pfam" id="PF04686">
    <property type="entry name" value="SsgA"/>
    <property type="match status" value="1"/>
</dbReference>
<dbReference type="GO" id="GO:0030428">
    <property type="term" value="C:cell septum"/>
    <property type="evidence" value="ECO:0007669"/>
    <property type="project" value="UniProtKB-SubCell"/>
</dbReference>
<evidence type="ECO:0000256" key="2">
    <source>
        <dbReference type="ARBA" id="ARBA00009323"/>
    </source>
</evidence>
<evidence type="ECO:0000256" key="5">
    <source>
        <dbReference type="ARBA" id="ARBA00023210"/>
    </source>
</evidence>
<evidence type="ECO:0000256" key="3">
    <source>
        <dbReference type="ARBA" id="ARBA00022618"/>
    </source>
</evidence>
<comment type="subcellular location">
    <subcellularLocation>
        <location evidence="1">Cell septum</location>
    </subcellularLocation>
</comment>
<name>A0A075UYX9_9PSEU</name>
<evidence type="ECO:0008006" key="9">
    <source>
        <dbReference type="Google" id="ProtNLM"/>
    </source>
</evidence>
<evidence type="ECO:0000313" key="8">
    <source>
        <dbReference type="Proteomes" id="UP000028492"/>
    </source>
</evidence>
<keyword evidence="5" id="KW-0717">Septation</keyword>
<evidence type="ECO:0000256" key="1">
    <source>
        <dbReference type="ARBA" id="ARBA00004431"/>
    </source>
</evidence>
<dbReference type="InterPro" id="IPR006776">
    <property type="entry name" value="SsgB"/>
</dbReference>
<dbReference type="GO" id="GO:0030435">
    <property type="term" value="P:sporulation resulting in formation of a cellular spore"/>
    <property type="evidence" value="ECO:0007669"/>
    <property type="project" value="UniProtKB-KW"/>
</dbReference>
<dbReference type="EMBL" id="CP008953">
    <property type="protein sequence ID" value="AIG77614.1"/>
    <property type="molecule type" value="Genomic_DNA"/>
</dbReference>
<dbReference type="HOGENOM" id="CLU_126599_0_1_11"/>
<protein>
    <recommendedName>
        <fullName evidence="9">Sporulation and cell division protein SsgA</fullName>
    </recommendedName>
</protein>
<sequence>MDKESDLIRGTIVFGLRTFGADPLPVQADLEYDPEDPYAVVVAYHSGGGTVRWMFGRDLLADGLLTPSGEGDVIISPADDTSIVIFALSAPDGCAVLEAPAQELAEFLDRTYDVVPAGSEPEWFDFDQEIGKLVTES</sequence>
<organism evidence="7 8">
    <name type="scientific">Amycolatopsis japonica</name>
    <dbReference type="NCBI Taxonomy" id="208439"/>
    <lineage>
        <taxon>Bacteria</taxon>
        <taxon>Bacillati</taxon>
        <taxon>Actinomycetota</taxon>
        <taxon>Actinomycetes</taxon>
        <taxon>Pseudonocardiales</taxon>
        <taxon>Pseudonocardiaceae</taxon>
        <taxon>Amycolatopsis</taxon>
        <taxon>Amycolatopsis japonica group</taxon>
    </lineage>
</organism>
<dbReference type="InterPro" id="IPR038658">
    <property type="entry name" value="SsgB_sf"/>
</dbReference>
<reference evidence="7 8" key="1">
    <citation type="journal article" date="2014" name="J. Biotechnol.">
        <title>Complete genome sequence of the actinobacterium Amycolatopsis japonica MG417-CF17(T) (=DSM 44213T) producing (S,S)-N,N'-ethylenediaminedisuccinic acid.</title>
        <authorList>
            <person name="Stegmann E."/>
            <person name="Albersmeier A."/>
            <person name="Spohn M."/>
            <person name="Gert H."/>
            <person name="Weber T."/>
            <person name="Wohlleben W."/>
            <person name="Kalinowski J."/>
            <person name="Ruckert C."/>
        </authorList>
    </citation>
    <scope>NUCLEOTIDE SEQUENCE [LARGE SCALE GENOMIC DNA]</scope>
    <source>
        <strain evidence="8">MG417-CF17 (DSM 44213)</strain>
    </source>
</reference>
<dbReference type="RefSeq" id="WP_038515280.1">
    <property type="nucleotide sequence ID" value="NZ_CP008953.1"/>
</dbReference>
<dbReference type="Gene3D" id="2.30.31.20">
    <property type="entry name" value="Sporulation-specific cell division protein SsgB"/>
    <property type="match status" value="1"/>
</dbReference>
<dbReference type="STRING" id="208439.AJAP_23825"/>
<keyword evidence="8" id="KW-1185">Reference proteome</keyword>
<keyword evidence="4" id="KW-0749">Sporulation</keyword>
<dbReference type="Proteomes" id="UP000028492">
    <property type="component" value="Chromosome"/>
</dbReference>
<dbReference type="eggNOG" id="ENOG5032RFA">
    <property type="taxonomic scope" value="Bacteria"/>
</dbReference>
<comment type="similarity">
    <text evidence="2">Belongs to the SsgA family.</text>
</comment>
<accession>A0A075UYX9</accession>
<gene>
    <name evidence="7" type="ORF">AJAP_23825</name>
</gene>
<evidence type="ECO:0000313" key="7">
    <source>
        <dbReference type="EMBL" id="AIG77614.1"/>
    </source>
</evidence>
<evidence type="ECO:0000256" key="6">
    <source>
        <dbReference type="ARBA" id="ARBA00023306"/>
    </source>
</evidence>
<evidence type="ECO:0000256" key="4">
    <source>
        <dbReference type="ARBA" id="ARBA00022969"/>
    </source>
</evidence>
<keyword evidence="3" id="KW-0132">Cell division</keyword>